<dbReference type="EMBL" id="JACHLK010000014">
    <property type="protein sequence ID" value="MBB6562804.1"/>
    <property type="molecule type" value="Genomic_DNA"/>
</dbReference>
<dbReference type="RefSeq" id="WP_184863174.1">
    <property type="nucleotide sequence ID" value="NZ_JACHLK010000014.1"/>
</dbReference>
<protein>
    <submittedName>
        <fullName evidence="2">Uncharacterized protein</fullName>
    </submittedName>
</protein>
<dbReference type="Proteomes" id="UP000575083">
    <property type="component" value="Unassembled WGS sequence"/>
</dbReference>
<keyword evidence="3" id="KW-1185">Reference proteome</keyword>
<evidence type="ECO:0000313" key="2">
    <source>
        <dbReference type="EMBL" id="MBB6562804.1"/>
    </source>
</evidence>
<accession>A0A7X0PJL9</accession>
<evidence type="ECO:0000256" key="1">
    <source>
        <dbReference type="SAM" id="MobiDB-lite"/>
    </source>
</evidence>
<sequence length="141" mass="15062">MKQHHPTPTPAAGSPPLAGLLQPAGSAQPLALEAGQSRLVWLDAGSELRSLSGTALLRSTALATPYRLHPHAAWRNPQGAWIGIEAEGAPARLELSVCPVGRDAEPPSMRAHEKSRPGRGALQRLWLGLRKRFVRRAQPAG</sequence>
<evidence type="ECO:0000313" key="3">
    <source>
        <dbReference type="Proteomes" id="UP000575083"/>
    </source>
</evidence>
<feature type="region of interest" description="Disordered" evidence="1">
    <location>
        <begin position="1"/>
        <end position="20"/>
    </location>
</feature>
<reference evidence="2 3" key="1">
    <citation type="submission" date="2020-08" db="EMBL/GenBank/DDBJ databases">
        <title>Functional genomics of gut bacteria from endangered species of beetles.</title>
        <authorList>
            <person name="Carlos-Shanley C."/>
        </authorList>
    </citation>
    <scope>NUCLEOTIDE SEQUENCE [LARGE SCALE GENOMIC DNA]</scope>
    <source>
        <strain evidence="2 3">S00198</strain>
    </source>
</reference>
<organism evidence="2 3">
    <name type="scientific">Acidovorax soli</name>
    <dbReference type="NCBI Taxonomy" id="592050"/>
    <lineage>
        <taxon>Bacteria</taxon>
        <taxon>Pseudomonadati</taxon>
        <taxon>Pseudomonadota</taxon>
        <taxon>Betaproteobacteria</taxon>
        <taxon>Burkholderiales</taxon>
        <taxon>Comamonadaceae</taxon>
        <taxon>Acidovorax</taxon>
    </lineage>
</organism>
<proteinExistence type="predicted"/>
<gene>
    <name evidence="2" type="ORF">HNP48_005520</name>
</gene>
<dbReference type="AlphaFoldDB" id="A0A7X0PJL9"/>
<name>A0A7X0PJL9_9BURK</name>
<comment type="caution">
    <text evidence="2">The sequence shown here is derived from an EMBL/GenBank/DDBJ whole genome shotgun (WGS) entry which is preliminary data.</text>
</comment>